<evidence type="ECO:0000256" key="5">
    <source>
        <dbReference type="ARBA" id="ARBA00022833"/>
    </source>
</evidence>
<dbReference type="InterPro" id="IPR013083">
    <property type="entry name" value="Znf_RING/FYVE/PHD"/>
</dbReference>
<keyword evidence="4" id="KW-0863">Zinc-finger</keyword>
<evidence type="ECO:0000313" key="8">
    <source>
        <dbReference type="EMBL" id="WBY59131.1"/>
    </source>
</evidence>
<accession>A0AAF0B5S5</accession>
<dbReference type="AlphaFoldDB" id="A0AAF0B5S5"/>
<evidence type="ECO:0000256" key="6">
    <source>
        <dbReference type="SAM" id="MobiDB-lite"/>
    </source>
</evidence>
<gene>
    <name evidence="8" type="ORF">Py17XNL_001205003</name>
</gene>
<comment type="subcellular location">
    <subcellularLocation>
        <location evidence="1">Cytoplasm</location>
    </subcellularLocation>
</comment>
<dbReference type="SUPFAM" id="SSF57850">
    <property type="entry name" value="RING/U-box"/>
    <property type="match status" value="1"/>
</dbReference>
<keyword evidence="2" id="KW-0963">Cytoplasm</keyword>
<protein>
    <submittedName>
        <fullName evidence="8">RING zinc finger protein</fullName>
    </submittedName>
</protein>
<evidence type="ECO:0000256" key="3">
    <source>
        <dbReference type="ARBA" id="ARBA00022723"/>
    </source>
</evidence>
<dbReference type="GO" id="GO:0000976">
    <property type="term" value="F:transcription cis-regulatory region binding"/>
    <property type="evidence" value="ECO:0007669"/>
    <property type="project" value="TreeGrafter"/>
</dbReference>
<proteinExistence type="predicted"/>
<dbReference type="CDD" id="cd16536">
    <property type="entry name" value="RING-HC_RNF10"/>
    <property type="match status" value="1"/>
</dbReference>
<evidence type="ECO:0000256" key="4">
    <source>
        <dbReference type="ARBA" id="ARBA00022771"/>
    </source>
</evidence>
<feature type="compositionally biased region" description="Basic and acidic residues" evidence="6">
    <location>
        <begin position="81"/>
        <end position="90"/>
    </location>
</feature>
<feature type="region of interest" description="Disordered" evidence="6">
    <location>
        <begin position="61"/>
        <end position="107"/>
    </location>
</feature>
<dbReference type="InterPro" id="IPR001841">
    <property type="entry name" value="Znf_RING"/>
</dbReference>
<reference evidence="8" key="1">
    <citation type="submission" date="2023-01" db="EMBL/GenBank/DDBJ databases">
        <title>Long-Read Genome Assembly and Gene Model Annotations for the Rodent Malaria Parasite Plasmodium yoelii 17XNL.</title>
        <authorList>
            <person name="Mitchell G.J."/>
            <person name="Sebastian A."/>
            <person name="Albert I."/>
            <person name="Lindner S.E."/>
        </authorList>
    </citation>
    <scope>NUCLEOTIDE SEQUENCE</scope>
    <source>
        <strain evidence="8">17XNL clone 1.1</strain>
    </source>
</reference>
<name>A0AAF0B5S5_PLAYO</name>
<dbReference type="InterPro" id="IPR017907">
    <property type="entry name" value="Znf_RING_CS"/>
</dbReference>
<evidence type="ECO:0000256" key="1">
    <source>
        <dbReference type="ARBA" id="ARBA00004496"/>
    </source>
</evidence>
<dbReference type="GO" id="GO:0005737">
    <property type="term" value="C:cytoplasm"/>
    <property type="evidence" value="ECO:0007669"/>
    <property type="project" value="UniProtKB-SubCell"/>
</dbReference>
<dbReference type="GO" id="GO:0008270">
    <property type="term" value="F:zinc ion binding"/>
    <property type="evidence" value="ECO:0007669"/>
    <property type="project" value="UniProtKB-KW"/>
</dbReference>
<organism evidence="8 9">
    <name type="scientific">Plasmodium yoelii yoelii</name>
    <dbReference type="NCBI Taxonomy" id="73239"/>
    <lineage>
        <taxon>Eukaryota</taxon>
        <taxon>Sar</taxon>
        <taxon>Alveolata</taxon>
        <taxon>Apicomplexa</taxon>
        <taxon>Aconoidasida</taxon>
        <taxon>Haemosporida</taxon>
        <taxon>Plasmodiidae</taxon>
        <taxon>Plasmodium</taxon>
        <taxon>Plasmodium (Vinckeia)</taxon>
    </lineage>
</organism>
<dbReference type="InterPro" id="IPR018957">
    <property type="entry name" value="Znf_C3HC4_RING-type"/>
</dbReference>
<keyword evidence="5" id="KW-0862">Zinc</keyword>
<dbReference type="EMBL" id="CP115536">
    <property type="protein sequence ID" value="WBY59131.1"/>
    <property type="molecule type" value="Genomic_DNA"/>
</dbReference>
<dbReference type="InterPro" id="IPR039739">
    <property type="entry name" value="MAG2/RNF10"/>
</dbReference>
<evidence type="ECO:0000256" key="2">
    <source>
        <dbReference type="ARBA" id="ARBA00022490"/>
    </source>
</evidence>
<dbReference type="Proteomes" id="UP001054126">
    <property type="component" value="Chromosome 12"/>
</dbReference>
<sequence>MKNENIKFSLSNLYGQFDRDKNKSNRICNKTGTSILPINNHKIYKNNKNNSVSMIHNFEINKTDNSSNNNPSYIENNINDNLEKDIEGSNKNKSKKTTNEKGKNANNKKGISLNYIVNYNRYEPKISILKKSICISTAKNIKNKRNNNQTSSNISNNNNNKKKQYINCNFRYYVLEKKYLTNSLDGDNIEWKHIEKVDYIIYDDTNLACPICLENNIISPRITKCRHIFCFLCILKYFIDEGKNQAWKKCPICFEIINENDLRCVKFQYVKKYDINDKISMCLLFTHNKKIDIKCEKLYFNKNFKVTNNNFIKNKKNMDFKDIVNLDTTIQNLYSFSQNNSEKILKLNLNLGVQFCKIYYLYNPLSLLLKDLKILYFIRENNKNKFFISDQDIIQKAITNIKFRIAEYMSIPIEKLDSNLLYIDEGTELDLENLADSFYLYNNLAQEVYDSIEQIKKEMIIDSLGMPTKKGVSSDRRESTDSEKNNNENEIYFYQSIDGQCIFLDPFVLKLILFEYNNDMDKIPKFLYNKHITYIESFELTEKTKKKYTFLSCLPLGINVSFATLNIDDVISKRTQTHFAKEISERNKKNYNILSKKKKEEKLFQALANEEIARKEKRYWDLPTNTININIPEKIGSSNKLRLSNQIGGNIYSQTEIYEDEILKYEDFMPSEELYYINSNSLDYDQYENQFFDAMELKKKKMNNNFGDKKKKKKNDIENYKKSKCDNKNIANKSAAATKQQSLDDDDQVYQISKSFLDVAKSNCNTKIDINEKKEDNISIGSGTLSINLMDCIKIKTTKKKKPENKN</sequence>
<evidence type="ECO:0000259" key="7">
    <source>
        <dbReference type="SMART" id="SM00184"/>
    </source>
</evidence>
<feature type="compositionally biased region" description="Low complexity" evidence="6">
    <location>
        <begin position="65"/>
        <end position="80"/>
    </location>
</feature>
<evidence type="ECO:0000313" key="9">
    <source>
        <dbReference type="Proteomes" id="UP001054126"/>
    </source>
</evidence>
<keyword evidence="3" id="KW-0479">Metal-binding</keyword>
<dbReference type="Gene3D" id="3.30.40.10">
    <property type="entry name" value="Zinc/RING finger domain, C3HC4 (zinc finger)"/>
    <property type="match status" value="1"/>
</dbReference>
<dbReference type="Pfam" id="PF00097">
    <property type="entry name" value="zf-C3HC4"/>
    <property type="match status" value="1"/>
</dbReference>
<dbReference type="PANTHER" id="PTHR12983">
    <property type="entry name" value="RING FINGER 10 FAMILY MEMBER"/>
    <property type="match status" value="1"/>
</dbReference>
<dbReference type="SMART" id="SM00184">
    <property type="entry name" value="RING"/>
    <property type="match status" value="1"/>
</dbReference>
<dbReference type="PANTHER" id="PTHR12983:SF9">
    <property type="entry name" value="E3 UBIQUITIN-PROTEIN LIGASE RNF10"/>
    <property type="match status" value="1"/>
</dbReference>
<dbReference type="GO" id="GO:0045944">
    <property type="term" value="P:positive regulation of transcription by RNA polymerase II"/>
    <property type="evidence" value="ECO:0007669"/>
    <property type="project" value="TreeGrafter"/>
</dbReference>
<dbReference type="PROSITE" id="PS00518">
    <property type="entry name" value="ZF_RING_1"/>
    <property type="match status" value="1"/>
</dbReference>
<feature type="domain" description="RING-type" evidence="7">
    <location>
        <begin position="209"/>
        <end position="253"/>
    </location>
</feature>